<evidence type="ECO:0000313" key="3">
    <source>
        <dbReference type="Proteomes" id="UP000094527"/>
    </source>
</evidence>
<proteinExistence type="predicted"/>
<dbReference type="Proteomes" id="UP000094527">
    <property type="component" value="Unassembled WGS sequence"/>
</dbReference>
<dbReference type="AlphaFoldDB" id="A0A1D2MBY5"/>
<dbReference type="PANTHER" id="PTHR24413">
    <property type="entry name" value="SPECKLE-TYPE POZ PROTEIN"/>
    <property type="match status" value="1"/>
</dbReference>
<name>A0A1D2MBY5_ORCCI</name>
<gene>
    <name evidence="2" type="ORF">Ocin01_16187</name>
</gene>
<comment type="caution">
    <text evidence="2">The sequence shown here is derived from an EMBL/GenBank/DDBJ whole genome shotgun (WGS) entry which is preliminary data.</text>
</comment>
<dbReference type="InterPro" id="IPR000210">
    <property type="entry name" value="BTB/POZ_dom"/>
</dbReference>
<dbReference type="PROSITE" id="PS50097">
    <property type="entry name" value="BTB"/>
    <property type="match status" value="1"/>
</dbReference>
<dbReference type="SUPFAM" id="SSF54695">
    <property type="entry name" value="POZ domain"/>
    <property type="match status" value="1"/>
</dbReference>
<dbReference type="CDD" id="cd18186">
    <property type="entry name" value="BTB_POZ_ZBTB_KLHL-like"/>
    <property type="match status" value="1"/>
</dbReference>
<evidence type="ECO:0000259" key="1">
    <source>
        <dbReference type="PROSITE" id="PS50097"/>
    </source>
</evidence>
<dbReference type="OrthoDB" id="6482909at2759"/>
<dbReference type="SMART" id="SM00225">
    <property type="entry name" value="BTB"/>
    <property type="match status" value="1"/>
</dbReference>
<dbReference type="EMBL" id="LJIJ01001933">
    <property type="protein sequence ID" value="ODM90495.1"/>
    <property type="molecule type" value="Genomic_DNA"/>
</dbReference>
<dbReference type="InterPro" id="IPR011333">
    <property type="entry name" value="SKP1/BTB/POZ_sf"/>
</dbReference>
<keyword evidence="3" id="KW-1185">Reference proteome</keyword>
<protein>
    <submittedName>
        <fullName evidence="2">Kelch-like protein 3</fullName>
    </submittedName>
</protein>
<sequence>MEISKEPIRQEISVLNKGYTHITCDENKKQSLTISLHGGDLQHISGKVGSQNSAVENKILFVLNSICKYFTENPQENSEIYKNIREEPQPRTWADPINPMARRRFLRTKMPPTYVKFRISDTLAMEQIITDFEGSDSINDLMNGDYLTTDIHIYHSVSLEWITGLEWKGEKSSVLEKLWNEKFLVDCVIVASNKAEVSCHRNILAAQSDVLLAMFTSGLEESKTNRINMEEMSEEGVNALVQYFYKNELDEKEIGVEVASELLQAAHKYNTSKLEVIILNLLLRKPEEEFSLETIFEVYYHTKQIASVTSDNASYCYGLVRDRMLNFLHK</sequence>
<dbReference type="Gene3D" id="3.30.710.10">
    <property type="entry name" value="Potassium Channel Kv1.1, Chain A"/>
    <property type="match status" value="1"/>
</dbReference>
<organism evidence="2 3">
    <name type="scientific">Orchesella cincta</name>
    <name type="common">Springtail</name>
    <name type="synonym">Podura cincta</name>
    <dbReference type="NCBI Taxonomy" id="48709"/>
    <lineage>
        <taxon>Eukaryota</taxon>
        <taxon>Metazoa</taxon>
        <taxon>Ecdysozoa</taxon>
        <taxon>Arthropoda</taxon>
        <taxon>Hexapoda</taxon>
        <taxon>Collembola</taxon>
        <taxon>Entomobryomorpha</taxon>
        <taxon>Entomobryoidea</taxon>
        <taxon>Orchesellidae</taxon>
        <taxon>Orchesellinae</taxon>
        <taxon>Orchesella</taxon>
    </lineage>
</organism>
<evidence type="ECO:0000313" key="2">
    <source>
        <dbReference type="EMBL" id="ODM90495.1"/>
    </source>
</evidence>
<feature type="domain" description="BTB" evidence="1">
    <location>
        <begin position="185"/>
        <end position="253"/>
    </location>
</feature>
<reference evidence="2 3" key="1">
    <citation type="journal article" date="2016" name="Genome Biol. Evol.">
        <title>Gene Family Evolution Reflects Adaptation to Soil Environmental Stressors in the Genome of the Collembolan Orchesella cincta.</title>
        <authorList>
            <person name="Faddeeva-Vakhrusheva A."/>
            <person name="Derks M.F."/>
            <person name="Anvar S.Y."/>
            <person name="Agamennone V."/>
            <person name="Suring W."/>
            <person name="Smit S."/>
            <person name="van Straalen N.M."/>
            <person name="Roelofs D."/>
        </authorList>
    </citation>
    <scope>NUCLEOTIDE SEQUENCE [LARGE SCALE GENOMIC DNA]</scope>
    <source>
        <tissue evidence="2">Mixed pool</tissue>
    </source>
</reference>
<dbReference type="Pfam" id="PF00651">
    <property type="entry name" value="BTB"/>
    <property type="match status" value="1"/>
</dbReference>
<dbReference type="STRING" id="48709.A0A1D2MBY5"/>
<accession>A0A1D2MBY5</accession>